<proteinExistence type="predicted"/>
<dbReference type="AlphaFoldDB" id="A0A2U1NPM4"/>
<comment type="caution">
    <text evidence="2">The sequence shown here is derived from an EMBL/GenBank/DDBJ whole genome shotgun (WGS) entry which is preliminary data.</text>
</comment>
<evidence type="ECO:0000313" key="2">
    <source>
        <dbReference type="EMBL" id="PWA75428.1"/>
    </source>
</evidence>
<gene>
    <name evidence="2" type="ORF">CTI12_AA242830</name>
</gene>
<name>A0A2U1NPM4_ARTAN</name>
<evidence type="ECO:0000256" key="1">
    <source>
        <dbReference type="SAM" id="MobiDB-lite"/>
    </source>
</evidence>
<reference evidence="2 3" key="1">
    <citation type="journal article" date="2018" name="Mol. Plant">
        <title>The genome of Artemisia annua provides insight into the evolution of Asteraceae family and artemisinin biosynthesis.</title>
        <authorList>
            <person name="Shen Q."/>
            <person name="Zhang L."/>
            <person name="Liao Z."/>
            <person name="Wang S."/>
            <person name="Yan T."/>
            <person name="Shi P."/>
            <person name="Liu M."/>
            <person name="Fu X."/>
            <person name="Pan Q."/>
            <person name="Wang Y."/>
            <person name="Lv Z."/>
            <person name="Lu X."/>
            <person name="Zhang F."/>
            <person name="Jiang W."/>
            <person name="Ma Y."/>
            <person name="Chen M."/>
            <person name="Hao X."/>
            <person name="Li L."/>
            <person name="Tang Y."/>
            <person name="Lv G."/>
            <person name="Zhou Y."/>
            <person name="Sun X."/>
            <person name="Brodelius P.E."/>
            <person name="Rose J.K.C."/>
            <person name="Tang K."/>
        </authorList>
    </citation>
    <scope>NUCLEOTIDE SEQUENCE [LARGE SCALE GENOMIC DNA]</scope>
    <source>
        <strain evidence="3">cv. Huhao1</strain>
        <tissue evidence="2">Leaf</tissue>
    </source>
</reference>
<dbReference type="EMBL" id="PKPP01002412">
    <property type="protein sequence ID" value="PWA75428.1"/>
    <property type="molecule type" value="Genomic_DNA"/>
</dbReference>
<dbReference type="Proteomes" id="UP000245207">
    <property type="component" value="Unassembled WGS sequence"/>
</dbReference>
<organism evidence="2 3">
    <name type="scientific">Artemisia annua</name>
    <name type="common">Sweet wormwood</name>
    <dbReference type="NCBI Taxonomy" id="35608"/>
    <lineage>
        <taxon>Eukaryota</taxon>
        <taxon>Viridiplantae</taxon>
        <taxon>Streptophyta</taxon>
        <taxon>Embryophyta</taxon>
        <taxon>Tracheophyta</taxon>
        <taxon>Spermatophyta</taxon>
        <taxon>Magnoliopsida</taxon>
        <taxon>eudicotyledons</taxon>
        <taxon>Gunneridae</taxon>
        <taxon>Pentapetalae</taxon>
        <taxon>asterids</taxon>
        <taxon>campanulids</taxon>
        <taxon>Asterales</taxon>
        <taxon>Asteraceae</taxon>
        <taxon>Asteroideae</taxon>
        <taxon>Anthemideae</taxon>
        <taxon>Artemisiinae</taxon>
        <taxon>Artemisia</taxon>
    </lineage>
</organism>
<protein>
    <submittedName>
        <fullName evidence="2">Uncharacterized protein</fullName>
    </submittedName>
</protein>
<feature type="region of interest" description="Disordered" evidence="1">
    <location>
        <begin position="31"/>
        <end position="56"/>
    </location>
</feature>
<sequence length="95" mass="10436">MSHSDVVTPSGNLQAQEGISVYTSIDHVHETISSSQTRAPREQQRTVEEQMASTEATVGTALAPNIFENAVPNRCQYGAKKTRLAHMSGSSFWWT</sequence>
<accession>A0A2U1NPM4</accession>
<feature type="compositionally biased region" description="Basic and acidic residues" evidence="1">
    <location>
        <begin position="39"/>
        <end position="48"/>
    </location>
</feature>
<keyword evidence="3" id="KW-1185">Reference proteome</keyword>
<evidence type="ECO:0000313" key="3">
    <source>
        <dbReference type="Proteomes" id="UP000245207"/>
    </source>
</evidence>